<gene>
    <name evidence="6" type="primary">LOC112682327</name>
</gene>
<dbReference type="SMART" id="SM00700">
    <property type="entry name" value="JHBP"/>
    <property type="match status" value="1"/>
</dbReference>
<dbReference type="FunFam" id="3.15.10.30:FF:000001">
    <property type="entry name" value="Takeout-like protein 1"/>
    <property type="match status" value="1"/>
</dbReference>
<dbReference type="InterPro" id="IPR010562">
    <property type="entry name" value="Haemolymph_juvenile_hormone-bd"/>
</dbReference>
<keyword evidence="2" id="KW-0090">Biological rhythms</keyword>
<protein>
    <submittedName>
        <fullName evidence="6">Protein takeout-like isoform X1</fullName>
    </submittedName>
</protein>
<keyword evidence="4" id="KW-0472">Membrane</keyword>
<evidence type="ECO:0000313" key="5">
    <source>
        <dbReference type="Proteomes" id="UP000694846"/>
    </source>
</evidence>
<evidence type="ECO:0000313" key="6">
    <source>
        <dbReference type="RefSeq" id="XP_025408661.1"/>
    </source>
</evidence>
<name>A0A8B8FDJ5_9HEMI</name>
<dbReference type="Proteomes" id="UP000694846">
    <property type="component" value="Unplaced"/>
</dbReference>
<proteinExistence type="inferred from homology"/>
<dbReference type="GO" id="GO:0007623">
    <property type="term" value="P:circadian rhythm"/>
    <property type="evidence" value="ECO:0007669"/>
    <property type="project" value="UniProtKB-ARBA"/>
</dbReference>
<reference evidence="6" key="1">
    <citation type="submission" date="2025-08" db="UniProtKB">
        <authorList>
            <consortium name="RefSeq"/>
        </authorList>
    </citation>
    <scope>IDENTIFICATION</scope>
    <source>
        <tissue evidence="6">Whole body</tissue>
    </source>
</reference>
<feature type="transmembrane region" description="Helical" evidence="4">
    <location>
        <begin position="6"/>
        <end position="23"/>
    </location>
</feature>
<accession>A0A8B8FDJ5</accession>
<dbReference type="GeneID" id="112682327"/>
<evidence type="ECO:0000256" key="3">
    <source>
        <dbReference type="ARBA" id="ARBA00060902"/>
    </source>
</evidence>
<keyword evidence="1" id="KW-0732">Signal</keyword>
<dbReference type="Gene3D" id="3.15.10.30">
    <property type="entry name" value="Haemolymph juvenile hormone binding protein"/>
    <property type="match status" value="1"/>
</dbReference>
<evidence type="ECO:0000256" key="1">
    <source>
        <dbReference type="ARBA" id="ARBA00022729"/>
    </source>
</evidence>
<keyword evidence="5" id="KW-1185">Reference proteome</keyword>
<dbReference type="PANTHER" id="PTHR11008">
    <property type="entry name" value="PROTEIN TAKEOUT-LIKE PROTEIN"/>
    <property type="match status" value="1"/>
</dbReference>
<dbReference type="RefSeq" id="XP_025408661.1">
    <property type="nucleotide sequence ID" value="XM_025552876.1"/>
</dbReference>
<dbReference type="AlphaFoldDB" id="A0A8B8FDJ5"/>
<dbReference type="InterPro" id="IPR038606">
    <property type="entry name" value="To_sf"/>
</dbReference>
<keyword evidence="4" id="KW-0812">Transmembrane</keyword>
<dbReference type="OrthoDB" id="8186595at2759"/>
<dbReference type="GO" id="GO:0005615">
    <property type="term" value="C:extracellular space"/>
    <property type="evidence" value="ECO:0007669"/>
    <property type="project" value="TreeGrafter"/>
</dbReference>
<dbReference type="Pfam" id="PF06585">
    <property type="entry name" value="JHBP"/>
    <property type="match status" value="1"/>
</dbReference>
<sequence>MTADIVNIVFCLVCVVVAIVYGAPSSKLPKGFKQCKKSDPNLNECLKDGLQSAIPHLVKGVPSLGIIPMDPLRITELKIDQGSGPVSIKLNFKDLDIMNLKMLTIDKIKYDSKKYILYIEALPKQSIVLQGNYEITGKVLVLPIVGKGKCKIILDMSKVYGTLIMKPIVKNGMEYLEIDDFSLKFIASKLNFKLDNLFNGDKALGDNMNVFLNENWKELLNELQPAVEAVFATAFKGIGQQFLNRIPINQIITD</sequence>
<dbReference type="PANTHER" id="PTHR11008:SF32">
    <property type="entry name" value="CIRCADIAN CLOCK-CONTROLLED PROTEIN DAYWAKE-RELATED"/>
    <property type="match status" value="1"/>
</dbReference>
<evidence type="ECO:0000256" key="4">
    <source>
        <dbReference type="SAM" id="Phobius"/>
    </source>
</evidence>
<organism evidence="5 6">
    <name type="scientific">Sipha flava</name>
    <name type="common">yellow sugarcane aphid</name>
    <dbReference type="NCBI Taxonomy" id="143950"/>
    <lineage>
        <taxon>Eukaryota</taxon>
        <taxon>Metazoa</taxon>
        <taxon>Ecdysozoa</taxon>
        <taxon>Arthropoda</taxon>
        <taxon>Hexapoda</taxon>
        <taxon>Insecta</taxon>
        <taxon>Pterygota</taxon>
        <taxon>Neoptera</taxon>
        <taxon>Paraneoptera</taxon>
        <taxon>Hemiptera</taxon>
        <taxon>Sternorrhyncha</taxon>
        <taxon>Aphidomorpha</taxon>
        <taxon>Aphidoidea</taxon>
        <taxon>Aphididae</taxon>
        <taxon>Sipha</taxon>
    </lineage>
</organism>
<evidence type="ECO:0000256" key="2">
    <source>
        <dbReference type="ARBA" id="ARBA00023108"/>
    </source>
</evidence>
<keyword evidence="4" id="KW-1133">Transmembrane helix</keyword>
<comment type="similarity">
    <text evidence="3">Belongs to the TO family.</text>
</comment>